<dbReference type="EMBL" id="LR796773">
    <property type="protein sequence ID" value="CAB4165042.1"/>
    <property type="molecule type" value="Genomic_DNA"/>
</dbReference>
<sequence>MAKTQNDYAYQQLVQADADKVATGMFLLLDRLQTTGKPGEQVAAAAILMVLVAQRFGVDPHEATSIALRIIRQSDHATRGQQFDAARDYLNNEVK</sequence>
<evidence type="ECO:0000313" key="1">
    <source>
        <dbReference type="EMBL" id="CAB4165042.1"/>
    </source>
</evidence>
<name>A0A6J5P1Q2_9CAUD</name>
<accession>A0A6J5P1Q2</accession>
<organism evidence="1">
    <name type="scientific">uncultured Caudovirales phage</name>
    <dbReference type="NCBI Taxonomy" id="2100421"/>
    <lineage>
        <taxon>Viruses</taxon>
        <taxon>Duplodnaviria</taxon>
        <taxon>Heunggongvirae</taxon>
        <taxon>Uroviricota</taxon>
        <taxon>Caudoviricetes</taxon>
        <taxon>Peduoviridae</taxon>
        <taxon>Maltschvirus</taxon>
        <taxon>Maltschvirus maltsch</taxon>
    </lineage>
</organism>
<gene>
    <name evidence="1" type="ORF">UFOVP823_3</name>
</gene>
<protein>
    <submittedName>
        <fullName evidence="1">Uncharacterized protein</fullName>
    </submittedName>
</protein>
<reference evidence="1" key="1">
    <citation type="submission" date="2020-04" db="EMBL/GenBank/DDBJ databases">
        <authorList>
            <person name="Chiriac C."/>
            <person name="Salcher M."/>
            <person name="Ghai R."/>
            <person name="Kavagutti S V."/>
        </authorList>
    </citation>
    <scope>NUCLEOTIDE SEQUENCE</scope>
</reference>
<proteinExistence type="predicted"/>